<dbReference type="PRINTS" id="PR00344">
    <property type="entry name" value="BCTRLSENSOR"/>
</dbReference>
<dbReference type="STRING" id="714943.Mucpa_1544"/>
<feature type="domain" description="PAC" evidence="8">
    <location>
        <begin position="79"/>
        <end position="132"/>
    </location>
</feature>
<dbReference type="InterPro" id="IPR000700">
    <property type="entry name" value="PAS-assoc_C"/>
</dbReference>
<accession>H1Y1Z9</accession>
<dbReference type="InterPro" id="IPR004358">
    <property type="entry name" value="Sig_transdc_His_kin-like_C"/>
</dbReference>
<dbReference type="InterPro" id="IPR000014">
    <property type="entry name" value="PAS"/>
</dbReference>
<evidence type="ECO:0000259" key="6">
    <source>
        <dbReference type="PROSITE" id="PS50109"/>
    </source>
</evidence>
<dbReference type="PROSITE" id="PS50113">
    <property type="entry name" value="PAC"/>
    <property type="match status" value="3"/>
</dbReference>
<dbReference type="GO" id="GO:0004673">
    <property type="term" value="F:protein histidine kinase activity"/>
    <property type="evidence" value="ECO:0007669"/>
    <property type="project" value="UniProtKB-EC"/>
</dbReference>
<dbReference type="SUPFAM" id="SSF55874">
    <property type="entry name" value="ATPase domain of HSP90 chaperone/DNA topoisomerase II/histidine kinase"/>
    <property type="match status" value="1"/>
</dbReference>
<comment type="catalytic activity">
    <reaction evidence="1">
        <text>ATP + protein L-histidine = ADP + protein N-phospho-L-histidine.</text>
        <dbReference type="EC" id="2.7.13.3"/>
    </reaction>
</comment>
<sequence length="872" mass="99909">MDNDINKFILDDAEVGFWDHDIQNDTGYLSDAYKIMFGYEPHELGNSALVWQQIVHPEDKQAILDNLNAHIDSLGKQAYQGEARYIHKNGSTVWVKYAGRVTDWDEKGRPVRMVGSNIDITKQKLAELELVQTQNLLHETSRMAGIGSWELNLINKKLTWSKGVREIFEVSDDFEPQFNLQPDDGFAFFNGEATNLKLVNALRNAITNGVPYDVELKVTTAKGKDVWTRAIGYPDFRNGRCERVYGILQNIDNQVKIKEELQISEDRFRGAFEYSPIGMALVSLTGKWLKVNKNISELLGYTPDELVLKTFQEITHPDDVDRDLELLNLLLADEIESYHLEKRYFHKSGDTVWALLNVSLVKDMVGKPLYFVSQIIDITERKYTELALKDSEAKYRKIFENVQDVFYQTDFRGIITEVSPSIEKYSGYKREEVVGRSVGDFYQHHDDYVELLAGVMIHGRVTDFNALLKTSDKPMHISINAQVIRNADGAVEGFEGSMRNVNERKKAEEALVERDALFTKLSNEVPGGIYQFRFFPDGHSCFPFSSKGMADLFEIDLEAAKSDGWVVFEQLLPEDRKELMESIAQSFHHLTKWEHEARINTPSKGVRWIKGMARPELLSDSSVIWHGYITDVTEQKVKEQQLRETFDLVSEQNNRLINFAYIISHNLRTHSGNFEMLVNLIFDAENESEQNELLQHLKKVSLQLSETIMHLNDVVSIQTSINHQRRKINLFNYIEKTRDVLAVNQGHKNVELNNRVSPLLEIDYNPAYIESILFNFLSNGIKYKHPQRKAVIEIKAYREGTHVVLEISDNGLGIDLEKNGDKLFGMYRTFHDNADSKGIGLFITKNQVEAMGGKIDVSSEVNVGTTFKVYLS</sequence>
<feature type="domain" description="PAS" evidence="7">
    <location>
        <begin position="9"/>
        <end position="74"/>
    </location>
</feature>
<dbReference type="Gene3D" id="3.30.565.10">
    <property type="entry name" value="Histidine kinase-like ATPase, C-terminal domain"/>
    <property type="match status" value="1"/>
</dbReference>
<evidence type="ECO:0000259" key="7">
    <source>
        <dbReference type="PROSITE" id="PS50112"/>
    </source>
</evidence>
<keyword evidence="5 9" id="KW-0418">Kinase</keyword>
<evidence type="ECO:0000313" key="10">
    <source>
        <dbReference type="Proteomes" id="UP000002774"/>
    </source>
</evidence>
<name>H1Y1Z9_9SPHI</name>
<protein>
    <recommendedName>
        <fullName evidence="2">histidine kinase</fullName>
        <ecNumber evidence="2">2.7.13.3</ecNumber>
    </recommendedName>
</protein>
<dbReference type="CDD" id="cd00130">
    <property type="entry name" value="PAS"/>
    <property type="match status" value="3"/>
</dbReference>
<dbReference type="EC" id="2.7.13.3" evidence="2"/>
<dbReference type="Pfam" id="PF02518">
    <property type="entry name" value="HATPase_c"/>
    <property type="match status" value="1"/>
</dbReference>
<keyword evidence="10" id="KW-1185">Reference proteome</keyword>
<dbReference type="eggNOG" id="COG2205">
    <property type="taxonomic scope" value="Bacteria"/>
</dbReference>
<feature type="domain" description="Histidine kinase" evidence="6">
    <location>
        <begin position="662"/>
        <end position="872"/>
    </location>
</feature>
<dbReference type="RefSeq" id="WP_008505567.1">
    <property type="nucleotide sequence ID" value="NZ_CM001403.1"/>
</dbReference>
<dbReference type="AlphaFoldDB" id="H1Y1Z9"/>
<keyword evidence="3" id="KW-0597">Phosphoprotein</keyword>
<dbReference type="GO" id="GO:0006355">
    <property type="term" value="P:regulation of DNA-templated transcription"/>
    <property type="evidence" value="ECO:0007669"/>
    <property type="project" value="InterPro"/>
</dbReference>
<proteinExistence type="predicted"/>
<dbReference type="InterPro" id="IPR003594">
    <property type="entry name" value="HATPase_dom"/>
</dbReference>
<feature type="domain" description="PAC" evidence="8">
    <location>
        <begin position="338"/>
        <end position="390"/>
    </location>
</feature>
<dbReference type="InterPro" id="IPR013767">
    <property type="entry name" value="PAS_fold"/>
</dbReference>
<dbReference type="PANTHER" id="PTHR43304:SF1">
    <property type="entry name" value="PAC DOMAIN-CONTAINING PROTEIN"/>
    <property type="match status" value="1"/>
</dbReference>
<evidence type="ECO:0000256" key="2">
    <source>
        <dbReference type="ARBA" id="ARBA00012438"/>
    </source>
</evidence>
<dbReference type="PROSITE" id="PS50109">
    <property type="entry name" value="HIS_KIN"/>
    <property type="match status" value="1"/>
</dbReference>
<dbReference type="InterPro" id="IPR052162">
    <property type="entry name" value="Sensor_kinase/Photoreceptor"/>
</dbReference>
<dbReference type="OrthoDB" id="1522284at2"/>
<dbReference type="HOGENOM" id="CLU_393164_0_0_10"/>
<gene>
    <name evidence="9" type="ORF">Mucpa_1544</name>
</gene>
<reference evidence="9" key="1">
    <citation type="submission" date="2011-09" db="EMBL/GenBank/DDBJ databases">
        <title>The permanent draft genome of Mucilaginibacter paludis DSM 18603.</title>
        <authorList>
            <consortium name="US DOE Joint Genome Institute (JGI-PGF)"/>
            <person name="Lucas S."/>
            <person name="Han J."/>
            <person name="Lapidus A."/>
            <person name="Bruce D."/>
            <person name="Goodwin L."/>
            <person name="Pitluck S."/>
            <person name="Peters L."/>
            <person name="Kyrpides N."/>
            <person name="Mavromatis K."/>
            <person name="Ivanova N."/>
            <person name="Mikhailova N."/>
            <person name="Held B."/>
            <person name="Detter J.C."/>
            <person name="Tapia R."/>
            <person name="Han C."/>
            <person name="Land M."/>
            <person name="Hauser L."/>
            <person name="Markowitz V."/>
            <person name="Cheng J.-F."/>
            <person name="Hugenholtz P."/>
            <person name="Woyke T."/>
            <person name="Wu D."/>
            <person name="Tindall B."/>
            <person name="Brambilla E."/>
            <person name="Klenk H.-P."/>
            <person name="Eisen J.A."/>
        </authorList>
    </citation>
    <scope>NUCLEOTIDE SEQUENCE [LARGE SCALE GENOMIC DNA]</scope>
    <source>
        <strain evidence="9">DSM 18603</strain>
    </source>
</reference>
<evidence type="ECO:0000256" key="4">
    <source>
        <dbReference type="ARBA" id="ARBA00022679"/>
    </source>
</evidence>
<evidence type="ECO:0000256" key="5">
    <source>
        <dbReference type="ARBA" id="ARBA00022777"/>
    </source>
</evidence>
<dbReference type="Proteomes" id="UP000002774">
    <property type="component" value="Chromosome"/>
</dbReference>
<dbReference type="Gene3D" id="3.30.450.20">
    <property type="entry name" value="PAS domain"/>
    <property type="match status" value="5"/>
</dbReference>
<dbReference type="eggNOG" id="COG4251">
    <property type="taxonomic scope" value="Bacteria"/>
</dbReference>
<organism evidence="9 10">
    <name type="scientific">Mucilaginibacter paludis DSM 18603</name>
    <dbReference type="NCBI Taxonomy" id="714943"/>
    <lineage>
        <taxon>Bacteria</taxon>
        <taxon>Pseudomonadati</taxon>
        <taxon>Bacteroidota</taxon>
        <taxon>Sphingobacteriia</taxon>
        <taxon>Sphingobacteriales</taxon>
        <taxon>Sphingobacteriaceae</taxon>
        <taxon>Mucilaginibacter</taxon>
    </lineage>
</organism>
<dbReference type="InterPro" id="IPR035965">
    <property type="entry name" value="PAS-like_dom_sf"/>
</dbReference>
<dbReference type="SMART" id="SM00387">
    <property type="entry name" value="HATPase_c"/>
    <property type="match status" value="1"/>
</dbReference>
<keyword evidence="4" id="KW-0808">Transferase</keyword>
<dbReference type="InterPro" id="IPR036890">
    <property type="entry name" value="HATPase_C_sf"/>
</dbReference>
<dbReference type="Pfam" id="PF08447">
    <property type="entry name" value="PAS_3"/>
    <property type="match status" value="2"/>
</dbReference>
<dbReference type="InterPro" id="IPR005467">
    <property type="entry name" value="His_kinase_dom"/>
</dbReference>
<dbReference type="PROSITE" id="PS50112">
    <property type="entry name" value="PAS"/>
    <property type="match status" value="3"/>
</dbReference>
<evidence type="ECO:0000259" key="8">
    <source>
        <dbReference type="PROSITE" id="PS50113"/>
    </source>
</evidence>
<dbReference type="InterPro" id="IPR013655">
    <property type="entry name" value="PAS_fold_3"/>
</dbReference>
<dbReference type="eggNOG" id="COG2202">
    <property type="taxonomic scope" value="Bacteria"/>
</dbReference>
<evidence type="ECO:0000256" key="3">
    <source>
        <dbReference type="ARBA" id="ARBA00022553"/>
    </source>
</evidence>
<evidence type="ECO:0000313" key="9">
    <source>
        <dbReference type="EMBL" id="EHQ25702.1"/>
    </source>
</evidence>
<feature type="domain" description="PAS" evidence="7">
    <location>
        <begin position="264"/>
        <end position="334"/>
    </location>
</feature>
<dbReference type="Pfam" id="PF00989">
    <property type="entry name" value="PAS"/>
    <property type="match status" value="1"/>
</dbReference>
<evidence type="ECO:0000256" key="1">
    <source>
        <dbReference type="ARBA" id="ARBA00000085"/>
    </source>
</evidence>
<dbReference type="PANTHER" id="PTHR43304">
    <property type="entry name" value="PHYTOCHROME-LIKE PROTEIN CPH1"/>
    <property type="match status" value="1"/>
</dbReference>
<dbReference type="NCBIfam" id="TIGR00229">
    <property type="entry name" value="sensory_box"/>
    <property type="match status" value="3"/>
</dbReference>
<feature type="domain" description="PAC" evidence="8">
    <location>
        <begin position="460"/>
        <end position="513"/>
    </location>
</feature>
<dbReference type="SMART" id="SM00086">
    <property type="entry name" value="PAC"/>
    <property type="match status" value="5"/>
</dbReference>
<dbReference type="SUPFAM" id="SSF55785">
    <property type="entry name" value="PYP-like sensor domain (PAS domain)"/>
    <property type="match status" value="5"/>
</dbReference>
<dbReference type="InterPro" id="IPR001610">
    <property type="entry name" value="PAC"/>
</dbReference>
<feature type="domain" description="PAS" evidence="7">
    <location>
        <begin position="391"/>
        <end position="446"/>
    </location>
</feature>
<dbReference type="SMART" id="SM00091">
    <property type="entry name" value="PAS"/>
    <property type="match status" value="3"/>
</dbReference>
<dbReference type="EMBL" id="CM001403">
    <property type="protein sequence ID" value="EHQ25702.1"/>
    <property type="molecule type" value="Genomic_DNA"/>
</dbReference>